<sequence length="85" mass="9063">MPDLGAGAGLSNYAGVRVTLTASPASDTVWVAVSSKSPRGGWDQWASLLPAFRVQEVEAPSTPYEALVLTRNAIDEVLRRMDDCA</sequence>
<evidence type="ECO:0000313" key="1">
    <source>
        <dbReference type="EMBL" id="CRY94141.1"/>
    </source>
</evidence>
<organism evidence="1">
    <name type="scientific">uncultured prokaryote</name>
    <dbReference type="NCBI Taxonomy" id="198431"/>
    <lineage>
        <taxon>unclassified sequences</taxon>
        <taxon>environmental samples</taxon>
    </lineage>
</organism>
<reference evidence="1" key="1">
    <citation type="submission" date="2015-06" db="EMBL/GenBank/DDBJ databases">
        <authorList>
            <person name="Joergensen T."/>
        </authorList>
    </citation>
    <scope>NUCLEOTIDE SEQUENCE</scope>
    <source>
        <strain evidence="1">RGRH0189</strain>
    </source>
</reference>
<dbReference type="AlphaFoldDB" id="A0A0H5PWL0"/>
<proteinExistence type="predicted"/>
<protein>
    <submittedName>
        <fullName evidence="1">Uncharacterized protein</fullName>
    </submittedName>
</protein>
<dbReference type="EMBL" id="LN852872">
    <property type="protein sequence ID" value="CRY94141.1"/>
    <property type="molecule type" value="Genomic_DNA"/>
</dbReference>
<reference evidence="1" key="2">
    <citation type="submission" date="2015-07" db="EMBL/GenBank/DDBJ databases">
        <title>Plasmids, circular viruses and viroids from rat gut.</title>
        <authorList>
            <person name="Jorgensen T.J."/>
            <person name="Hansen M.A."/>
            <person name="Xu Z."/>
            <person name="Tabak M.A."/>
            <person name="Sorensen S.J."/>
            <person name="Hansen L.H."/>
        </authorList>
    </citation>
    <scope>NUCLEOTIDE SEQUENCE</scope>
    <source>
        <strain evidence="1">RGRH0189</strain>
    </source>
</reference>
<accession>A0A0H5PWL0</accession>
<name>A0A0H5PWL0_9ZZZZ</name>